<dbReference type="PANTHER" id="PTHR36836:SF1">
    <property type="entry name" value="COLANIC ACID BIOSYNTHESIS PROTEIN WCAK"/>
    <property type="match status" value="1"/>
</dbReference>
<dbReference type="PANTHER" id="PTHR36836">
    <property type="entry name" value="COLANIC ACID BIOSYNTHESIS PROTEIN WCAK"/>
    <property type="match status" value="1"/>
</dbReference>
<dbReference type="EMBL" id="QWKX01000049">
    <property type="protein sequence ID" value="RIH76153.1"/>
    <property type="molecule type" value="Genomic_DNA"/>
</dbReference>
<evidence type="ECO:0000313" key="2">
    <source>
        <dbReference type="EMBL" id="RIH76153.1"/>
    </source>
</evidence>
<gene>
    <name evidence="2" type="ORF">Mcate_01895</name>
</gene>
<dbReference type="NCBIfam" id="TIGR03609">
    <property type="entry name" value="S_layer_CsaB"/>
    <property type="match status" value="1"/>
</dbReference>
<reference evidence="2 3" key="1">
    <citation type="submission" date="2018-08" db="EMBL/GenBank/DDBJ databases">
        <title>Meiothermus cateniformans JCM 15151 genome sequencing project.</title>
        <authorList>
            <person name="Da Costa M.S."/>
            <person name="Albuquerque L."/>
            <person name="Raposo P."/>
            <person name="Froufe H.J.C."/>
            <person name="Barroso C.S."/>
            <person name="Egas C."/>
        </authorList>
    </citation>
    <scope>NUCLEOTIDE SEQUENCE [LARGE SCALE GENOMIC DNA]</scope>
    <source>
        <strain evidence="2 3">JCM 15151</strain>
    </source>
</reference>
<evidence type="ECO:0000259" key="1">
    <source>
        <dbReference type="Pfam" id="PF04230"/>
    </source>
</evidence>
<dbReference type="InterPro" id="IPR007345">
    <property type="entry name" value="Polysacch_pyruvyl_Trfase"/>
</dbReference>
<proteinExistence type="predicted"/>
<dbReference type="InterPro" id="IPR019896">
    <property type="entry name" value="Polysacch_pyruvyl_Trfase_CsaB"/>
</dbReference>
<dbReference type="AlphaFoldDB" id="A0A399DXQ8"/>
<comment type="caution">
    <text evidence="2">The sequence shown here is derived from an EMBL/GenBank/DDBJ whole genome shotgun (WGS) entry which is preliminary data.</text>
</comment>
<evidence type="ECO:0000313" key="3">
    <source>
        <dbReference type="Proteomes" id="UP000266089"/>
    </source>
</evidence>
<dbReference type="RefSeq" id="WP_027888693.1">
    <property type="nucleotide sequence ID" value="NZ_JBHSXZ010000006.1"/>
</dbReference>
<sequence>MRVGVSGYYGFQNAGDEAILEAIVQEVRARGHQAVVFSNNPAETAQRYGVEAVKRTHPLEVWKALGQIDLLLSGGGGLLQDKTSGLSLWYYLTMMGLARRRGKAVYVFNQSLGPLSKRGEGRVRRALRGVPCFFRDEGSLEYGRSLGLEVHLGADPALLLPVPPVEREPNMVVLVPKYGTEEANTNLHKLADRLRVEGLEVVVLALQPGFDEPVLERFSSFTRELAWDPRRVSYLLAQAGYVISVRLHGAILAAAAGTPFAGIAYDPKVAGFCRDAGAVYVDLPGDPDLLARAVLTQRQPNWGAIEAMKARARSSFDQVLSGRPQGRMQRSR</sequence>
<feature type="domain" description="Polysaccharide pyruvyl transferase" evidence="1">
    <location>
        <begin position="13"/>
        <end position="267"/>
    </location>
</feature>
<dbReference type="GO" id="GO:0016740">
    <property type="term" value="F:transferase activity"/>
    <property type="evidence" value="ECO:0007669"/>
    <property type="project" value="UniProtKB-KW"/>
</dbReference>
<protein>
    <submittedName>
        <fullName evidence="2">Polysaccharide pyruvyl transferase CsaB</fullName>
    </submittedName>
</protein>
<dbReference type="Pfam" id="PF04230">
    <property type="entry name" value="PS_pyruv_trans"/>
    <property type="match status" value="1"/>
</dbReference>
<keyword evidence="2" id="KW-0808">Transferase</keyword>
<organism evidence="2 3">
    <name type="scientific">Meiothermus taiwanensis</name>
    <dbReference type="NCBI Taxonomy" id="172827"/>
    <lineage>
        <taxon>Bacteria</taxon>
        <taxon>Thermotogati</taxon>
        <taxon>Deinococcota</taxon>
        <taxon>Deinococci</taxon>
        <taxon>Thermales</taxon>
        <taxon>Thermaceae</taxon>
        <taxon>Meiothermus</taxon>
    </lineage>
</organism>
<dbReference type="OrthoDB" id="3199616at2"/>
<accession>A0A399DXQ8</accession>
<name>A0A399DXQ8_9DEIN</name>
<dbReference type="Proteomes" id="UP000266089">
    <property type="component" value="Unassembled WGS sequence"/>
</dbReference>